<dbReference type="GO" id="GO:0003924">
    <property type="term" value="F:GTPase activity"/>
    <property type="evidence" value="ECO:0007669"/>
    <property type="project" value="UniProtKB-UniRule"/>
</dbReference>
<dbReference type="Proteomes" id="UP000886744">
    <property type="component" value="Unassembled WGS sequence"/>
</dbReference>
<comment type="caution">
    <text evidence="4">Lacks conserved residue(s) required for the propagation of feature annotation.</text>
</comment>
<dbReference type="GO" id="GO:0005525">
    <property type="term" value="F:GTP binding"/>
    <property type="evidence" value="ECO:0007669"/>
    <property type="project" value="UniProtKB-UniRule"/>
</dbReference>
<feature type="binding site" evidence="4">
    <location>
        <begin position="113"/>
        <end position="115"/>
    </location>
    <ligand>
        <name>GTP</name>
        <dbReference type="ChEBI" id="CHEBI:37565"/>
    </ligand>
</feature>
<feature type="binding site" evidence="4">
    <location>
        <begin position="25"/>
        <end position="29"/>
    </location>
    <ligand>
        <name>GTP</name>
        <dbReference type="ChEBI" id="CHEBI:37565"/>
    </ligand>
</feature>
<dbReference type="InterPro" id="IPR036525">
    <property type="entry name" value="Tubulin/FtsZ_GTPase_sf"/>
</dbReference>
<gene>
    <name evidence="4 9" type="primary">ftsZ</name>
    <name evidence="9" type="ORF">IAC94_04365</name>
</gene>
<comment type="caution">
    <text evidence="9">The sequence shown here is derived from an EMBL/GenBank/DDBJ whole genome shotgun (WGS) entry which is preliminary data.</text>
</comment>
<keyword evidence="3 4" id="KW-0342">GTP-binding</keyword>
<comment type="subcellular location">
    <subcellularLocation>
        <location evidence="4">Cytoplasm</location>
    </subcellularLocation>
    <text evidence="4">Assembles at midcell at the inner surface of the cytoplasmic membrane.</text>
</comment>
<dbReference type="CDD" id="cd02201">
    <property type="entry name" value="FtsZ_type1"/>
    <property type="match status" value="1"/>
</dbReference>
<accession>A0A9D1J733</accession>
<dbReference type="NCBIfam" id="TIGR00065">
    <property type="entry name" value="ftsZ"/>
    <property type="match status" value="1"/>
</dbReference>
<dbReference type="InterPro" id="IPR018316">
    <property type="entry name" value="Tubulin/FtsZ_2-layer-sand-dom"/>
</dbReference>
<dbReference type="GO" id="GO:0032153">
    <property type="term" value="C:cell division site"/>
    <property type="evidence" value="ECO:0007669"/>
    <property type="project" value="UniProtKB-UniRule"/>
</dbReference>
<feature type="domain" description="Tubulin/FtsZ GTPase" evidence="7">
    <location>
        <begin position="17"/>
        <end position="209"/>
    </location>
</feature>
<evidence type="ECO:0000313" key="10">
    <source>
        <dbReference type="Proteomes" id="UP000886744"/>
    </source>
</evidence>
<dbReference type="GO" id="GO:0051258">
    <property type="term" value="P:protein polymerization"/>
    <property type="evidence" value="ECO:0007669"/>
    <property type="project" value="UniProtKB-UniRule"/>
</dbReference>
<dbReference type="InterPro" id="IPR000158">
    <property type="entry name" value="Cell_div_FtsZ"/>
</dbReference>
<dbReference type="Pfam" id="PF00091">
    <property type="entry name" value="Tubulin"/>
    <property type="match status" value="1"/>
</dbReference>
<evidence type="ECO:0000259" key="7">
    <source>
        <dbReference type="SMART" id="SM00864"/>
    </source>
</evidence>
<keyword evidence="4 6" id="KW-0131">Cell cycle</keyword>
<keyword evidence="4 6" id="KW-0717">Septation</keyword>
<feature type="binding site" evidence="4">
    <location>
        <position position="144"/>
    </location>
    <ligand>
        <name>GTP</name>
        <dbReference type="ChEBI" id="CHEBI:37565"/>
    </ligand>
</feature>
<evidence type="ECO:0000256" key="3">
    <source>
        <dbReference type="ARBA" id="ARBA00023134"/>
    </source>
</evidence>
<evidence type="ECO:0000256" key="6">
    <source>
        <dbReference type="RuleBase" id="RU000631"/>
    </source>
</evidence>
<evidence type="ECO:0000256" key="4">
    <source>
        <dbReference type="HAMAP-Rule" id="MF_00909"/>
    </source>
</evidence>
<protein>
    <recommendedName>
        <fullName evidence="4 5">Cell division protein FtsZ</fullName>
    </recommendedName>
</protein>
<dbReference type="InterPro" id="IPR045061">
    <property type="entry name" value="FtsZ/CetZ"/>
</dbReference>
<dbReference type="AlphaFoldDB" id="A0A9D1J733"/>
<dbReference type="Pfam" id="PF12327">
    <property type="entry name" value="FtsZ_C"/>
    <property type="match status" value="1"/>
</dbReference>
<dbReference type="GO" id="GO:0005737">
    <property type="term" value="C:cytoplasm"/>
    <property type="evidence" value="ECO:0007669"/>
    <property type="project" value="UniProtKB-SubCell"/>
</dbReference>
<evidence type="ECO:0000256" key="5">
    <source>
        <dbReference type="NCBIfam" id="TIGR00065"/>
    </source>
</evidence>
<keyword evidence="4" id="KW-0963">Cytoplasm</keyword>
<dbReference type="HAMAP" id="MF_00909">
    <property type="entry name" value="FtsZ"/>
    <property type="match status" value="1"/>
</dbReference>
<organism evidence="9 10">
    <name type="scientific">Candidatus Coprenecus avistercoris</name>
    <dbReference type="NCBI Taxonomy" id="2840730"/>
    <lineage>
        <taxon>Bacteria</taxon>
        <taxon>Pseudomonadati</taxon>
        <taxon>Bacteroidota</taxon>
        <taxon>Bacteroidia</taxon>
        <taxon>Bacteroidales</taxon>
        <taxon>Rikenellaceae</taxon>
        <taxon>Rikenellaceae incertae sedis</taxon>
        <taxon>Candidatus Coprenecus</taxon>
    </lineage>
</organism>
<feature type="domain" description="Tubulin/FtsZ 2-layer sandwich" evidence="8">
    <location>
        <begin position="211"/>
        <end position="333"/>
    </location>
</feature>
<evidence type="ECO:0000259" key="8">
    <source>
        <dbReference type="SMART" id="SM00865"/>
    </source>
</evidence>
<dbReference type="PRINTS" id="PR00423">
    <property type="entry name" value="CELLDVISFTSZ"/>
</dbReference>
<comment type="function">
    <text evidence="4 6">Essential cell division protein that forms a contractile ring structure (Z ring) at the future cell division site. The regulation of the ring assembly controls the timing and the location of cell division. One of the functions of the FtsZ ring is to recruit other cell division proteins to the septum to produce a new cell wall between the dividing cells. Binds GTP and shows GTPase activity.</text>
</comment>
<keyword evidence="2 4" id="KW-0547">Nucleotide-binding</keyword>
<evidence type="ECO:0000256" key="2">
    <source>
        <dbReference type="ARBA" id="ARBA00022741"/>
    </source>
</evidence>
<proteinExistence type="inferred from homology"/>
<dbReference type="GO" id="GO:0000917">
    <property type="term" value="P:division septum assembly"/>
    <property type="evidence" value="ECO:0007669"/>
    <property type="project" value="UniProtKB-KW"/>
</dbReference>
<feature type="binding site" evidence="4">
    <location>
        <position position="191"/>
    </location>
    <ligand>
        <name>GTP</name>
        <dbReference type="ChEBI" id="CHEBI:37565"/>
    </ligand>
</feature>
<dbReference type="SMART" id="SM00864">
    <property type="entry name" value="Tubulin"/>
    <property type="match status" value="1"/>
</dbReference>
<evidence type="ECO:0000256" key="1">
    <source>
        <dbReference type="ARBA" id="ARBA00009690"/>
    </source>
</evidence>
<dbReference type="SMART" id="SM00865">
    <property type="entry name" value="Tubulin_C"/>
    <property type="match status" value="1"/>
</dbReference>
<dbReference type="GO" id="GO:0043093">
    <property type="term" value="P:FtsZ-dependent cytokinesis"/>
    <property type="evidence" value="ECO:0007669"/>
    <property type="project" value="UniProtKB-UniRule"/>
</dbReference>
<dbReference type="InterPro" id="IPR024757">
    <property type="entry name" value="FtsZ_C"/>
</dbReference>
<dbReference type="SUPFAM" id="SSF55307">
    <property type="entry name" value="Tubulin C-terminal domain-like"/>
    <property type="match status" value="1"/>
</dbReference>
<dbReference type="PROSITE" id="PS01135">
    <property type="entry name" value="FTSZ_2"/>
    <property type="match status" value="1"/>
</dbReference>
<comment type="subunit">
    <text evidence="4">Homodimer. Polymerizes to form a dynamic ring structure in a strictly GTP-dependent manner. Interacts directly with several other division proteins.</text>
</comment>
<name>A0A9D1J733_9BACT</name>
<dbReference type="InterPro" id="IPR037103">
    <property type="entry name" value="Tubulin/FtsZ-like_C"/>
</dbReference>
<reference evidence="9" key="1">
    <citation type="submission" date="2020-10" db="EMBL/GenBank/DDBJ databases">
        <authorList>
            <person name="Gilroy R."/>
        </authorList>
    </citation>
    <scope>NUCLEOTIDE SEQUENCE</scope>
    <source>
        <strain evidence="9">ChiHjej13B12-12457</strain>
    </source>
</reference>
<dbReference type="InterPro" id="IPR008280">
    <property type="entry name" value="Tub_FtsZ_C"/>
</dbReference>
<keyword evidence="4 6" id="KW-0132">Cell division</keyword>
<dbReference type="PANTHER" id="PTHR30314">
    <property type="entry name" value="CELL DIVISION PROTEIN FTSZ-RELATED"/>
    <property type="match status" value="1"/>
</dbReference>
<dbReference type="SUPFAM" id="SSF52490">
    <property type="entry name" value="Tubulin nucleotide-binding domain-like"/>
    <property type="match status" value="1"/>
</dbReference>
<evidence type="ECO:0000313" key="9">
    <source>
        <dbReference type="EMBL" id="HIR62739.1"/>
    </source>
</evidence>
<dbReference type="PANTHER" id="PTHR30314:SF3">
    <property type="entry name" value="MITOCHONDRIAL DIVISION PROTEIN FSZA"/>
    <property type="match status" value="1"/>
</dbReference>
<dbReference type="InterPro" id="IPR003008">
    <property type="entry name" value="Tubulin_FtsZ_GTPase"/>
</dbReference>
<dbReference type="EMBL" id="DVHI01000057">
    <property type="protein sequence ID" value="HIR62739.1"/>
    <property type="molecule type" value="Genomic_DNA"/>
</dbReference>
<dbReference type="FunFam" id="3.40.50.1440:FF:000001">
    <property type="entry name" value="Cell division protein FtsZ"/>
    <property type="match status" value="1"/>
</dbReference>
<dbReference type="Gene3D" id="3.30.1330.20">
    <property type="entry name" value="Tubulin/FtsZ, C-terminal domain"/>
    <property type="match status" value="1"/>
</dbReference>
<reference evidence="9" key="2">
    <citation type="journal article" date="2021" name="PeerJ">
        <title>Extensive microbial diversity within the chicken gut microbiome revealed by metagenomics and culture.</title>
        <authorList>
            <person name="Gilroy R."/>
            <person name="Ravi A."/>
            <person name="Getino M."/>
            <person name="Pursley I."/>
            <person name="Horton D.L."/>
            <person name="Alikhan N.F."/>
            <person name="Baker D."/>
            <person name="Gharbi K."/>
            <person name="Hall N."/>
            <person name="Watson M."/>
            <person name="Adriaenssens E.M."/>
            <person name="Foster-Nyarko E."/>
            <person name="Jarju S."/>
            <person name="Secka A."/>
            <person name="Antonio M."/>
            <person name="Oren A."/>
            <person name="Chaudhuri R.R."/>
            <person name="La Ragione R."/>
            <person name="Hildebrand F."/>
            <person name="Pallen M.J."/>
        </authorList>
    </citation>
    <scope>NUCLEOTIDE SEQUENCE</scope>
    <source>
        <strain evidence="9">ChiHjej13B12-12457</strain>
    </source>
</reference>
<comment type="similarity">
    <text evidence="1 4 6">Belongs to the FtsZ family.</text>
</comment>
<sequence length="409" mass="43780">MTVTDFIPEGVLDNMSTIKIIGVGGGGCNAVTRLYNEGIKDVEYLICNTDRQALMASPVPDKIQLGSALTKGFGAGMNPEKGRNAALESIEHIKKYIGGNIDVVFITAGMGGGTGTGAAPVIAKAAKEAGLLTIAVVTYPTNNEGLECLQRAYHGIEEMSKYTDSIIIVDNQKMYDFYGDLSIQDAYKKADDILDTAVRGISEIITSTGFVNVDLEDVKVVMRDSGMALVGTGRASGEDRAREAVEKALTSPLLKDFDLNTAKNVLVNIMYNSKSSLLASEDTMILDLIRESTGGGVSKQKRGLTTDNRLEEGEIAVTILATGFKVNNTPPARTRSYSNSDTVELTDGTADGRGSITLSTGITGDFQEGSIRELDTENIFTYGPDCNISDLENETALARRERLRKAGKI</sequence>
<dbReference type="InterPro" id="IPR020805">
    <property type="entry name" value="Cell_div_FtsZ_CS"/>
</dbReference>
<dbReference type="Gene3D" id="3.40.50.1440">
    <property type="entry name" value="Tubulin/FtsZ, GTPase domain"/>
    <property type="match status" value="1"/>
</dbReference>